<dbReference type="InterPro" id="IPR003593">
    <property type="entry name" value="AAA+_ATPase"/>
</dbReference>
<name>A0A1D7U4S8_9HYPH</name>
<dbReference type="AlphaFoldDB" id="A0A1D7U4S8"/>
<dbReference type="InterPro" id="IPR027417">
    <property type="entry name" value="P-loop_NTPase"/>
</dbReference>
<dbReference type="Pfam" id="PF00005">
    <property type="entry name" value="ABC_tran"/>
    <property type="match status" value="1"/>
</dbReference>
<dbReference type="GO" id="GO:0005886">
    <property type="term" value="C:plasma membrane"/>
    <property type="evidence" value="ECO:0007669"/>
    <property type="project" value="TreeGrafter"/>
</dbReference>
<dbReference type="Proteomes" id="UP000094969">
    <property type="component" value="Chromosome"/>
</dbReference>
<dbReference type="PANTHER" id="PTHR45772">
    <property type="entry name" value="CONSERVED COMPONENT OF ABC TRANSPORTER FOR NATURAL AMINO ACIDS-RELATED"/>
    <property type="match status" value="1"/>
</dbReference>
<dbReference type="STRING" id="1526658.BHK69_19770"/>
<protein>
    <submittedName>
        <fullName evidence="6">ABC transporter ATP-binding protein</fullName>
    </submittedName>
</protein>
<dbReference type="EMBL" id="CP017147">
    <property type="protein sequence ID" value="AOO82380.1"/>
    <property type="molecule type" value="Genomic_DNA"/>
</dbReference>
<dbReference type="PROSITE" id="PS00211">
    <property type="entry name" value="ABC_TRANSPORTER_1"/>
    <property type="match status" value="1"/>
</dbReference>
<dbReference type="GO" id="GO:0016887">
    <property type="term" value="F:ATP hydrolysis activity"/>
    <property type="evidence" value="ECO:0007669"/>
    <property type="project" value="InterPro"/>
</dbReference>
<evidence type="ECO:0000256" key="1">
    <source>
        <dbReference type="ARBA" id="ARBA00005417"/>
    </source>
</evidence>
<dbReference type="InterPro" id="IPR017871">
    <property type="entry name" value="ABC_transporter-like_CS"/>
</dbReference>
<evidence type="ECO:0000259" key="5">
    <source>
        <dbReference type="PROSITE" id="PS50893"/>
    </source>
</evidence>
<keyword evidence="3" id="KW-0547">Nucleotide-binding</keyword>
<dbReference type="SUPFAM" id="SSF52540">
    <property type="entry name" value="P-loop containing nucleoside triphosphate hydrolases"/>
    <property type="match status" value="1"/>
</dbReference>
<dbReference type="PANTHER" id="PTHR45772:SF2">
    <property type="entry name" value="ABC TRANSPORTER ATP-BINDING PROTEIN"/>
    <property type="match status" value="1"/>
</dbReference>
<dbReference type="KEGG" id="bvv:BHK69_19770"/>
<evidence type="ECO:0000313" key="7">
    <source>
        <dbReference type="Proteomes" id="UP000094969"/>
    </source>
</evidence>
<dbReference type="PROSITE" id="PS50893">
    <property type="entry name" value="ABC_TRANSPORTER_2"/>
    <property type="match status" value="1"/>
</dbReference>
<organism evidence="6 7">
    <name type="scientific">Bosea vaviloviae</name>
    <dbReference type="NCBI Taxonomy" id="1526658"/>
    <lineage>
        <taxon>Bacteria</taxon>
        <taxon>Pseudomonadati</taxon>
        <taxon>Pseudomonadota</taxon>
        <taxon>Alphaproteobacteria</taxon>
        <taxon>Hyphomicrobiales</taxon>
        <taxon>Boseaceae</taxon>
        <taxon>Bosea</taxon>
    </lineage>
</organism>
<evidence type="ECO:0000256" key="4">
    <source>
        <dbReference type="ARBA" id="ARBA00022840"/>
    </source>
</evidence>
<dbReference type="InterPro" id="IPR003439">
    <property type="entry name" value="ABC_transporter-like_ATP-bd"/>
</dbReference>
<evidence type="ECO:0000256" key="2">
    <source>
        <dbReference type="ARBA" id="ARBA00022448"/>
    </source>
</evidence>
<dbReference type="RefSeq" id="WP_069691589.1">
    <property type="nucleotide sequence ID" value="NZ_CP017147.1"/>
</dbReference>
<evidence type="ECO:0000313" key="6">
    <source>
        <dbReference type="EMBL" id="AOO82380.1"/>
    </source>
</evidence>
<gene>
    <name evidence="6" type="ORF">BHK69_19770</name>
</gene>
<proteinExistence type="inferred from homology"/>
<evidence type="ECO:0000256" key="3">
    <source>
        <dbReference type="ARBA" id="ARBA00022741"/>
    </source>
</evidence>
<accession>A0A1D7U4S8</accession>
<dbReference type="Gene3D" id="3.40.50.300">
    <property type="entry name" value="P-loop containing nucleotide triphosphate hydrolases"/>
    <property type="match status" value="1"/>
</dbReference>
<sequence length="249" mass="27529">MALFEARNIHKRFGSRVVLENISLSFEAGQVSGIMGPNGAGKSTCFHVLTGQHRPDRGEVVFDGQRISGLPPQRIARMGVSRSFQLMNLFDDTVVIENVMLALPAFRRRRLHAMSAVFSDSVLIDRALAVLDQVGLAARAWDAAASLSYGDRRALEIAVAVAAEPRILFLDEPTSGLGAEATRRLALLVKRLRERYTIVMIEHDMRFLFELADKISVIHWGQVIAEGTPAQLGDNKWVRRSTLAEATHA</sequence>
<keyword evidence="4 6" id="KW-0067">ATP-binding</keyword>
<dbReference type="SMART" id="SM00382">
    <property type="entry name" value="AAA"/>
    <property type="match status" value="1"/>
</dbReference>
<dbReference type="InterPro" id="IPR051120">
    <property type="entry name" value="ABC_AA/LPS_Transport"/>
</dbReference>
<feature type="domain" description="ABC transporter" evidence="5">
    <location>
        <begin position="4"/>
        <end position="245"/>
    </location>
</feature>
<comment type="similarity">
    <text evidence="1">Belongs to the ABC transporter superfamily.</text>
</comment>
<dbReference type="GO" id="GO:0005524">
    <property type="term" value="F:ATP binding"/>
    <property type="evidence" value="ECO:0007669"/>
    <property type="project" value="UniProtKB-KW"/>
</dbReference>
<dbReference type="OrthoDB" id="8215423at2"/>
<keyword evidence="7" id="KW-1185">Reference proteome</keyword>
<dbReference type="CDD" id="cd03219">
    <property type="entry name" value="ABC_Mj1267_LivG_branched"/>
    <property type="match status" value="1"/>
</dbReference>
<reference evidence="6 7" key="1">
    <citation type="journal article" date="2015" name="Antonie Van Leeuwenhoek">
        <title>Bosea vaviloviae sp. nov., a new species of slow-growing rhizobia isolated from nodules of the relict species Vavilovia formosa (Stev.) Fed.</title>
        <authorList>
            <person name="Safronova V.I."/>
            <person name="Kuznetsova I.G."/>
            <person name="Sazanova A.L."/>
            <person name="Kimeklis A.K."/>
            <person name="Belimov A.A."/>
            <person name="Andronov E.E."/>
            <person name="Pinaev A.G."/>
            <person name="Chizhevskaya E.P."/>
            <person name="Pukhaev A.R."/>
            <person name="Popov K.P."/>
            <person name="Willems A."/>
            <person name="Tikhonovich I.A."/>
        </authorList>
    </citation>
    <scope>NUCLEOTIDE SEQUENCE [LARGE SCALE GENOMIC DNA]</scope>
    <source>
        <strain evidence="6 7">Vaf18</strain>
    </source>
</reference>
<keyword evidence="2" id="KW-0813">Transport</keyword>